<dbReference type="EMBL" id="FOSL01000031">
    <property type="protein sequence ID" value="SFL09871.1"/>
    <property type="molecule type" value="Genomic_DNA"/>
</dbReference>
<reference evidence="1 2" key="1">
    <citation type="submission" date="2016-10" db="EMBL/GenBank/DDBJ databases">
        <authorList>
            <person name="Varghese N."/>
            <person name="Submissions S."/>
        </authorList>
    </citation>
    <scope>NUCLEOTIDE SEQUENCE [LARGE SCALE GENOMIC DNA]</scope>
    <source>
        <strain evidence="1 2">DSM 21822</strain>
    </source>
</reference>
<sequence>MLASEDESLQISAKVGGCIREALETEIAGHRAIKKDLLSAFGVMSLPEVVERDELLGERERLRVTLVELEEQLSTELAMDGVTQTRLLLEDSRTCVVRA</sequence>
<gene>
    <name evidence="1" type="ORF">SAMN04488498_13129</name>
</gene>
<protein>
    <submittedName>
        <fullName evidence="1">Uncharacterized protein</fullName>
    </submittedName>
</protein>
<dbReference type="Proteomes" id="UP000323300">
    <property type="component" value="Unassembled WGS sequence"/>
</dbReference>
<keyword evidence="2" id="KW-1185">Reference proteome</keyword>
<proteinExistence type="predicted"/>
<dbReference type="RefSeq" id="WP_188130595.1">
    <property type="nucleotide sequence ID" value="NZ_BSPE01000057.1"/>
</dbReference>
<dbReference type="AlphaFoldDB" id="A0A1I4F0F2"/>
<name>A0A1I4F0F2_9HYPH</name>
<organism evidence="1 2">
    <name type="scientific">Neomesorhizobium albiziae</name>
    <dbReference type="NCBI Taxonomy" id="335020"/>
    <lineage>
        <taxon>Bacteria</taxon>
        <taxon>Pseudomonadati</taxon>
        <taxon>Pseudomonadota</taxon>
        <taxon>Alphaproteobacteria</taxon>
        <taxon>Hyphomicrobiales</taxon>
        <taxon>Phyllobacteriaceae</taxon>
        <taxon>Neomesorhizobium</taxon>
    </lineage>
</organism>
<accession>A0A1I4F0F2</accession>
<evidence type="ECO:0000313" key="2">
    <source>
        <dbReference type="Proteomes" id="UP000323300"/>
    </source>
</evidence>
<evidence type="ECO:0000313" key="1">
    <source>
        <dbReference type="EMBL" id="SFL09871.1"/>
    </source>
</evidence>